<comment type="subunit">
    <text evidence="6">Part of the 50S ribosomal subunit. Contacts protein L29, and trigger factor when it is bound to the ribosome.</text>
</comment>
<evidence type="ECO:0000256" key="2">
    <source>
        <dbReference type="ARBA" id="ARBA00022730"/>
    </source>
</evidence>
<dbReference type="AlphaFoldDB" id="A0A0H2MFC3"/>
<dbReference type="STRING" id="1489064.WH96_08895"/>
<dbReference type="NCBIfam" id="NF004360">
    <property type="entry name" value="PRK05738.1-5"/>
    <property type="match status" value="1"/>
</dbReference>
<evidence type="ECO:0000256" key="1">
    <source>
        <dbReference type="ARBA" id="ARBA00006700"/>
    </source>
</evidence>
<keyword evidence="4 6" id="KW-0689">Ribosomal protein</keyword>
<evidence type="ECO:0000256" key="3">
    <source>
        <dbReference type="ARBA" id="ARBA00022884"/>
    </source>
</evidence>
<keyword evidence="8" id="KW-1185">Reference proteome</keyword>
<evidence type="ECO:0000256" key="5">
    <source>
        <dbReference type="ARBA" id="ARBA00023274"/>
    </source>
</evidence>
<proteinExistence type="inferred from homology"/>
<evidence type="ECO:0000313" key="7">
    <source>
        <dbReference type="EMBL" id="KLN61254.1"/>
    </source>
</evidence>
<evidence type="ECO:0000256" key="4">
    <source>
        <dbReference type="ARBA" id="ARBA00022980"/>
    </source>
</evidence>
<dbReference type="InterPro" id="IPR013025">
    <property type="entry name" value="Ribosomal_uL23-like"/>
</dbReference>
<protein>
    <recommendedName>
        <fullName evidence="6">Large ribosomal subunit protein uL23</fullName>
    </recommendedName>
</protein>
<dbReference type="NCBIfam" id="NF004363">
    <property type="entry name" value="PRK05738.2-4"/>
    <property type="match status" value="1"/>
</dbReference>
<dbReference type="PANTHER" id="PTHR11620">
    <property type="entry name" value="60S RIBOSOMAL PROTEIN L23A"/>
    <property type="match status" value="1"/>
</dbReference>
<dbReference type="Pfam" id="PF00276">
    <property type="entry name" value="Ribosomal_L23"/>
    <property type="match status" value="1"/>
</dbReference>
<dbReference type="OrthoDB" id="9793353at2"/>
<name>A0A0H2MFC3_9PROT</name>
<comment type="function">
    <text evidence="6">One of the early assembly proteins it binds 23S rRNA. One of the proteins that surrounds the polypeptide exit tunnel on the outside of the ribosome. Forms the main docking site for trigger factor binding to the ribosome.</text>
</comment>
<keyword evidence="5 6" id="KW-0687">Ribonucleoprotein</keyword>
<dbReference type="GO" id="GO:0003735">
    <property type="term" value="F:structural constituent of ribosome"/>
    <property type="evidence" value="ECO:0007669"/>
    <property type="project" value="InterPro"/>
</dbReference>
<dbReference type="GO" id="GO:1990904">
    <property type="term" value="C:ribonucleoprotein complex"/>
    <property type="evidence" value="ECO:0007669"/>
    <property type="project" value="UniProtKB-KW"/>
</dbReference>
<sequence>MSRARARNTKPVTISKERMYEIIRRPVITEKATLGSENNQVTFQVPLDASKPEISLAIEGLFGVKVEAVNTLRVKGKTKRFKGRPGRRSDVKKAIISLPDGESIDVTTGI</sequence>
<dbReference type="HAMAP" id="MF_01369_B">
    <property type="entry name" value="Ribosomal_uL23_B"/>
    <property type="match status" value="1"/>
</dbReference>
<dbReference type="NCBIfam" id="NF004359">
    <property type="entry name" value="PRK05738.1-3"/>
    <property type="match status" value="1"/>
</dbReference>
<gene>
    <name evidence="6" type="primary">rplW</name>
    <name evidence="7" type="ORF">WH96_08895</name>
</gene>
<dbReference type="PATRIC" id="fig|1489064.4.peg.3048"/>
<comment type="similarity">
    <text evidence="1 6">Belongs to the universal ribosomal protein uL23 family.</text>
</comment>
<comment type="caution">
    <text evidence="7">The sequence shown here is derived from an EMBL/GenBank/DDBJ whole genome shotgun (WGS) entry which is preliminary data.</text>
</comment>
<dbReference type="FunFam" id="3.30.70.330:FF:000001">
    <property type="entry name" value="50S ribosomal protein L23"/>
    <property type="match status" value="1"/>
</dbReference>
<evidence type="ECO:0000313" key="8">
    <source>
        <dbReference type="Proteomes" id="UP000035444"/>
    </source>
</evidence>
<evidence type="ECO:0000256" key="6">
    <source>
        <dbReference type="HAMAP-Rule" id="MF_01369"/>
    </source>
</evidence>
<dbReference type="GO" id="GO:0019843">
    <property type="term" value="F:rRNA binding"/>
    <property type="evidence" value="ECO:0007669"/>
    <property type="project" value="UniProtKB-UniRule"/>
</dbReference>
<dbReference type="GO" id="GO:0006412">
    <property type="term" value="P:translation"/>
    <property type="evidence" value="ECO:0007669"/>
    <property type="project" value="UniProtKB-UniRule"/>
</dbReference>
<organism evidence="7 8">
    <name type="scientific">Kiloniella spongiae</name>
    <dbReference type="NCBI Taxonomy" id="1489064"/>
    <lineage>
        <taxon>Bacteria</taxon>
        <taxon>Pseudomonadati</taxon>
        <taxon>Pseudomonadota</taxon>
        <taxon>Alphaproteobacteria</taxon>
        <taxon>Rhodospirillales</taxon>
        <taxon>Kiloniellaceae</taxon>
        <taxon>Kiloniella</taxon>
    </lineage>
</organism>
<keyword evidence="3 6" id="KW-0694">RNA-binding</keyword>
<dbReference type="InterPro" id="IPR012678">
    <property type="entry name" value="Ribosomal_uL23/eL15/eS24_sf"/>
</dbReference>
<dbReference type="SUPFAM" id="SSF54189">
    <property type="entry name" value="Ribosomal proteins S24e, L23 and L15e"/>
    <property type="match status" value="1"/>
</dbReference>
<accession>A0A0H2MFC3</accession>
<reference evidence="7 8" key="1">
    <citation type="submission" date="2015-03" db="EMBL/GenBank/DDBJ databases">
        <title>Genome Sequence of Kiloniella spongiae MEBiC09566, isolated from a marine sponge.</title>
        <authorList>
            <person name="Shao Z."/>
            <person name="Wang L."/>
            <person name="Li X."/>
        </authorList>
    </citation>
    <scope>NUCLEOTIDE SEQUENCE [LARGE SCALE GENOMIC DNA]</scope>
    <source>
        <strain evidence="7 8">MEBiC09566</strain>
    </source>
</reference>
<dbReference type="RefSeq" id="WP_047763796.1">
    <property type="nucleotide sequence ID" value="NZ_LAQL01000005.1"/>
</dbReference>
<dbReference type="EMBL" id="LAQL01000005">
    <property type="protein sequence ID" value="KLN61254.1"/>
    <property type="molecule type" value="Genomic_DNA"/>
</dbReference>
<dbReference type="Gene3D" id="3.30.70.330">
    <property type="match status" value="1"/>
</dbReference>
<dbReference type="Proteomes" id="UP000035444">
    <property type="component" value="Unassembled WGS sequence"/>
</dbReference>
<dbReference type="InterPro" id="IPR012677">
    <property type="entry name" value="Nucleotide-bd_a/b_plait_sf"/>
</dbReference>
<dbReference type="GO" id="GO:0005840">
    <property type="term" value="C:ribosome"/>
    <property type="evidence" value="ECO:0007669"/>
    <property type="project" value="UniProtKB-KW"/>
</dbReference>
<keyword evidence="2 6" id="KW-0699">rRNA-binding</keyword>